<gene>
    <name evidence="2" type="ORF">BPSY_1294</name>
</gene>
<keyword evidence="1" id="KW-0472">Membrane</keyword>
<dbReference type="GeneID" id="98300500"/>
<name>A0A087CGP3_9BIFI</name>
<keyword evidence="3" id="KW-1185">Reference proteome</keyword>
<feature type="transmembrane region" description="Helical" evidence="1">
    <location>
        <begin position="6"/>
        <end position="26"/>
    </location>
</feature>
<keyword evidence="1" id="KW-0812">Transmembrane</keyword>
<protein>
    <submittedName>
        <fullName evidence="2">Uncharacterized protein</fullName>
    </submittedName>
</protein>
<comment type="caution">
    <text evidence="2">The sequence shown here is derived from an EMBL/GenBank/DDBJ whole genome shotgun (WGS) entry which is preliminary data.</text>
</comment>
<keyword evidence="1" id="KW-1133">Transmembrane helix</keyword>
<sequence>MGISWKLALVLGCILMVVAAFLFVIVMKLRDAGQEERLRKFKNAFNAILLVAVVIFGIMLFLVPKSA</sequence>
<dbReference type="RefSeq" id="WP_033496672.1">
    <property type="nucleotide sequence ID" value="NZ_BAABVZ010000003.1"/>
</dbReference>
<feature type="transmembrane region" description="Helical" evidence="1">
    <location>
        <begin position="47"/>
        <end position="64"/>
    </location>
</feature>
<evidence type="ECO:0000313" key="3">
    <source>
        <dbReference type="Proteomes" id="UP000029050"/>
    </source>
</evidence>
<accession>A0A087CGP3</accession>
<dbReference type="Proteomes" id="UP000029050">
    <property type="component" value="Unassembled WGS sequence"/>
</dbReference>
<dbReference type="EMBL" id="JGZI01000009">
    <property type="protein sequence ID" value="KFI82443.1"/>
    <property type="molecule type" value="Genomic_DNA"/>
</dbReference>
<dbReference type="AlphaFoldDB" id="A0A087CGP3"/>
<proteinExistence type="predicted"/>
<evidence type="ECO:0000256" key="1">
    <source>
        <dbReference type="SAM" id="Phobius"/>
    </source>
</evidence>
<reference evidence="2 3" key="1">
    <citation type="submission" date="2014-03" db="EMBL/GenBank/DDBJ databases">
        <title>Genomics of Bifidobacteria.</title>
        <authorList>
            <person name="Ventura M."/>
            <person name="Milani C."/>
            <person name="Lugli G.A."/>
        </authorList>
    </citation>
    <scope>NUCLEOTIDE SEQUENCE [LARGE SCALE GENOMIC DNA]</scope>
    <source>
        <strain evidence="2 3">LMG 21775</strain>
    </source>
</reference>
<organism evidence="2 3">
    <name type="scientific">Bifidobacterium psychraerophilum</name>
    <dbReference type="NCBI Taxonomy" id="218140"/>
    <lineage>
        <taxon>Bacteria</taxon>
        <taxon>Bacillati</taxon>
        <taxon>Actinomycetota</taxon>
        <taxon>Actinomycetes</taxon>
        <taxon>Bifidobacteriales</taxon>
        <taxon>Bifidobacteriaceae</taxon>
        <taxon>Bifidobacterium</taxon>
    </lineage>
</organism>
<evidence type="ECO:0000313" key="2">
    <source>
        <dbReference type="EMBL" id="KFI82443.1"/>
    </source>
</evidence>